<feature type="non-terminal residue" evidence="8">
    <location>
        <position position="101"/>
    </location>
</feature>
<keyword evidence="4" id="KW-0028">Amino-acid biosynthesis</keyword>
<dbReference type="GO" id="GO:0004635">
    <property type="term" value="F:phosphoribosyl-AMP cyclohydrolase activity"/>
    <property type="evidence" value="ECO:0007669"/>
    <property type="project" value="UniProtKB-EC"/>
</dbReference>
<keyword evidence="6" id="KW-0368">Histidine biosynthesis</keyword>
<evidence type="ECO:0000256" key="4">
    <source>
        <dbReference type="ARBA" id="ARBA00022605"/>
    </source>
</evidence>
<evidence type="ECO:0000256" key="2">
    <source>
        <dbReference type="ARBA" id="ARBA00005169"/>
    </source>
</evidence>
<dbReference type="UniPathway" id="UPA00031">
    <property type="reaction ID" value="UER00008"/>
</dbReference>
<evidence type="ECO:0000256" key="3">
    <source>
        <dbReference type="ARBA" id="ARBA00012721"/>
    </source>
</evidence>
<organism evidence="8">
    <name type="scientific">marine metagenome</name>
    <dbReference type="NCBI Taxonomy" id="408172"/>
    <lineage>
        <taxon>unclassified sequences</taxon>
        <taxon>metagenomes</taxon>
        <taxon>ecological metagenomes</taxon>
    </lineage>
</organism>
<dbReference type="InterPro" id="IPR038019">
    <property type="entry name" value="PRib_AMP_CycHydrolase_sf"/>
</dbReference>
<dbReference type="EC" id="3.5.4.19" evidence="3"/>
<dbReference type="Pfam" id="PF01502">
    <property type="entry name" value="PRA-CH"/>
    <property type="match status" value="1"/>
</dbReference>
<evidence type="ECO:0000256" key="6">
    <source>
        <dbReference type="ARBA" id="ARBA00023102"/>
    </source>
</evidence>
<dbReference type="EMBL" id="UINC01175770">
    <property type="protein sequence ID" value="SVD82568.1"/>
    <property type="molecule type" value="Genomic_DNA"/>
</dbReference>
<dbReference type="GO" id="GO:0004636">
    <property type="term" value="F:phosphoribosyl-ATP diphosphatase activity"/>
    <property type="evidence" value="ECO:0007669"/>
    <property type="project" value="UniProtKB-ARBA"/>
</dbReference>
<comment type="catalytic activity">
    <reaction evidence="1">
        <text>1-(5-phospho-beta-D-ribosyl)-5'-AMP + H2O = 1-(5-phospho-beta-D-ribosyl)-5-[(5-phospho-beta-D-ribosylamino)methylideneamino]imidazole-4-carboxamide</text>
        <dbReference type="Rhea" id="RHEA:20049"/>
        <dbReference type="ChEBI" id="CHEBI:15377"/>
        <dbReference type="ChEBI" id="CHEBI:58435"/>
        <dbReference type="ChEBI" id="CHEBI:59457"/>
        <dbReference type="EC" id="3.5.4.19"/>
    </reaction>
</comment>
<dbReference type="Gene3D" id="3.10.20.810">
    <property type="entry name" value="Phosphoribosyl-AMP cyclohydrolase"/>
    <property type="match status" value="1"/>
</dbReference>
<accession>A0A382YJ85</accession>
<proteinExistence type="predicted"/>
<evidence type="ECO:0000256" key="1">
    <source>
        <dbReference type="ARBA" id="ARBA00000024"/>
    </source>
</evidence>
<dbReference type="GO" id="GO:0000105">
    <property type="term" value="P:L-histidine biosynthetic process"/>
    <property type="evidence" value="ECO:0007669"/>
    <property type="project" value="UniProtKB-UniPathway"/>
</dbReference>
<dbReference type="InterPro" id="IPR002496">
    <property type="entry name" value="PRib_AMP_CycHydrolase_dom"/>
</dbReference>
<dbReference type="SUPFAM" id="SSF141734">
    <property type="entry name" value="HisI-like"/>
    <property type="match status" value="1"/>
</dbReference>
<dbReference type="PANTHER" id="PTHR42945">
    <property type="entry name" value="HISTIDINE BIOSYNTHESIS BIFUNCTIONAL PROTEIN"/>
    <property type="match status" value="1"/>
</dbReference>
<evidence type="ECO:0000313" key="8">
    <source>
        <dbReference type="EMBL" id="SVD82568.1"/>
    </source>
</evidence>
<reference evidence="8" key="1">
    <citation type="submission" date="2018-05" db="EMBL/GenBank/DDBJ databases">
        <authorList>
            <person name="Lanie J.A."/>
            <person name="Ng W.-L."/>
            <person name="Kazmierczak K.M."/>
            <person name="Andrzejewski T.M."/>
            <person name="Davidsen T.M."/>
            <person name="Wayne K.J."/>
            <person name="Tettelin H."/>
            <person name="Glass J.I."/>
            <person name="Rusch D."/>
            <person name="Podicherti R."/>
            <person name="Tsui H.-C.T."/>
            <person name="Winkler M.E."/>
        </authorList>
    </citation>
    <scope>NUCLEOTIDE SEQUENCE</scope>
</reference>
<dbReference type="FunFam" id="3.10.20.810:FF:000001">
    <property type="entry name" value="Histidine biosynthesis bifunctional protein HisIE"/>
    <property type="match status" value="1"/>
</dbReference>
<protein>
    <recommendedName>
        <fullName evidence="3">phosphoribosyl-AMP cyclohydrolase</fullName>
        <ecNumber evidence="3">3.5.4.19</ecNumber>
    </recommendedName>
</protein>
<sequence>MSKKKYFEERKTVTQVEESNSFAPKFDENGLIPVVTTDYKNGETLMHAYMNKEALQKTIELGEAVYYSRSRKTLWHKGKVSGLIQTIKEIRIDDDQDCIWL</sequence>
<dbReference type="PANTHER" id="PTHR42945:SF1">
    <property type="entry name" value="HISTIDINE BIOSYNTHESIS BIFUNCTIONAL PROTEIN HIS7"/>
    <property type="match status" value="1"/>
</dbReference>
<evidence type="ECO:0000259" key="7">
    <source>
        <dbReference type="Pfam" id="PF01502"/>
    </source>
</evidence>
<keyword evidence="5" id="KW-0378">Hydrolase</keyword>
<feature type="domain" description="Phosphoribosyl-AMP cyclohydrolase" evidence="7">
    <location>
        <begin position="46"/>
        <end position="100"/>
    </location>
</feature>
<dbReference type="AlphaFoldDB" id="A0A382YJ85"/>
<comment type="pathway">
    <text evidence="2">Amino-acid biosynthesis; L-histidine biosynthesis; L-histidine from 5-phospho-alpha-D-ribose 1-diphosphate: step 3/9.</text>
</comment>
<gene>
    <name evidence="8" type="ORF">METZ01_LOCUS435422</name>
</gene>
<evidence type="ECO:0000256" key="5">
    <source>
        <dbReference type="ARBA" id="ARBA00022801"/>
    </source>
</evidence>
<name>A0A382YJ85_9ZZZZ</name>